<feature type="region of interest" description="Disordered" evidence="7">
    <location>
        <begin position="580"/>
        <end position="696"/>
    </location>
</feature>
<feature type="domain" description="EF-hand" evidence="9">
    <location>
        <begin position="393"/>
        <end position="428"/>
    </location>
</feature>
<dbReference type="InterPro" id="IPR018247">
    <property type="entry name" value="EF_Hand_1_Ca_BS"/>
</dbReference>
<dbReference type="InterPro" id="IPR000719">
    <property type="entry name" value="Prot_kinase_dom"/>
</dbReference>
<dbReference type="GO" id="GO:0005634">
    <property type="term" value="C:nucleus"/>
    <property type="evidence" value="ECO:0000318"/>
    <property type="project" value="GO_Central"/>
</dbReference>
<dbReference type="GO" id="GO:0009931">
    <property type="term" value="F:calcium-dependent protein serine/threonine kinase activity"/>
    <property type="evidence" value="ECO:0000318"/>
    <property type="project" value="GO_Central"/>
</dbReference>
<dbReference type="Gene3D" id="1.10.238.10">
    <property type="entry name" value="EF-hand"/>
    <property type="match status" value="1"/>
</dbReference>
<dbReference type="FunFam" id="1.10.510.10:FF:000571">
    <property type="entry name" value="Maternal embryonic leucine zipper kinase"/>
    <property type="match status" value="1"/>
</dbReference>
<feature type="compositionally biased region" description="Low complexity" evidence="7">
    <location>
        <begin position="1018"/>
        <end position="1042"/>
    </location>
</feature>
<gene>
    <name evidence="10" type="ORF">CHLRE_13g564500v5</name>
</gene>
<dbReference type="SMART" id="SM00054">
    <property type="entry name" value="EFh"/>
    <property type="match status" value="4"/>
</dbReference>
<reference evidence="10 11" key="1">
    <citation type="journal article" date="2007" name="Science">
        <title>The Chlamydomonas genome reveals the evolution of key animal and plant functions.</title>
        <authorList>
            <person name="Merchant S.S."/>
            <person name="Prochnik S.E."/>
            <person name="Vallon O."/>
            <person name="Harris E.H."/>
            <person name="Karpowicz S.J."/>
            <person name="Witman G.B."/>
            <person name="Terry A."/>
            <person name="Salamov A."/>
            <person name="Fritz-Laylin L.K."/>
            <person name="Marechal-Drouard L."/>
            <person name="Marshall W.F."/>
            <person name="Qu L.H."/>
            <person name="Nelson D.R."/>
            <person name="Sanderfoot A.A."/>
            <person name="Spalding M.H."/>
            <person name="Kapitonov V.V."/>
            <person name="Ren Q."/>
            <person name="Ferris P."/>
            <person name="Lindquist E."/>
            <person name="Shapiro H."/>
            <person name="Lucas S.M."/>
            <person name="Grimwood J."/>
            <person name="Schmutz J."/>
            <person name="Cardol P."/>
            <person name="Cerutti H."/>
            <person name="Chanfreau G."/>
            <person name="Chen C.L."/>
            <person name="Cognat V."/>
            <person name="Croft M.T."/>
            <person name="Dent R."/>
            <person name="Dutcher S."/>
            <person name="Fernandez E."/>
            <person name="Fukuzawa H."/>
            <person name="Gonzalez-Ballester D."/>
            <person name="Gonzalez-Halphen D."/>
            <person name="Hallmann A."/>
            <person name="Hanikenne M."/>
            <person name="Hippler M."/>
            <person name="Inwood W."/>
            <person name="Jabbari K."/>
            <person name="Kalanon M."/>
            <person name="Kuras R."/>
            <person name="Lefebvre P.A."/>
            <person name="Lemaire S.D."/>
            <person name="Lobanov A.V."/>
            <person name="Lohr M."/>
            <person name="Manuell A."/>
            <person name="Meier I."/>
            <person name="Mets L."/>
            <person name="Mittag M."/>
            <person name="Mittelmeier T."/>
            <person name="Moroney J.V."/>
            <person name="Moseley J."/>
            <person name="Napoli C."/>
            <person name="Nedelcu A.M."/>
            <person name="Niyogi K."/>
            <person name="Novoselov S.V."/>
            <person name="Paulsen I.T."/>
            <person name="Pazour G."/>
            <person name="Purton S."/>
            <person name="Ral J.P."/>
            <person name="Riano-Pachon D.M."/>
            <person name="Riekhof W."/>
            <person name="Rymarquis L."/>
            <person name="Schroda M."/>
            <person name="Stern D."/>
            <person name="Umen J."/>
            <person name="Willows R."/>
            <person name="Wilson N."/>
            <person name="Zimmer S.L."/>
            <person name="Allmer J."/>
            <person name="Balk J."/>
            <person name="Bisova K."/>
            <person name="Chen C.J."/>
            <person name="Elias M."/>
            <person name="Gendler K."/>
            <person name="Hauser C."/>
            <person name="Lamb M.R."/>
            <person name="Ledford H."/>
            <person name="Long J.C."/>
            <person name="Minagawa J."/>
            <person name="Page M.D."/>
            <person name="Pan J."/>
            <person name="Pootakham W."/>
            <person name="Roje S."/>
            <person name="Rose A."/>
            <person name="Stahlberg E."/>
            <person name="Terauchi A.M."/>
            <person name="Yang P."/>
            <person name="Ball S."/>
            <person name="Bowler C."/>
            <person name="Dieckmann C.L."/>
            <person name="Gladyshev V.N."/>
            <person name="Green P."/>
            <person name="Jorgensen R."/>
            <person name="Mayfield S."/>
            <person name="Mueller-Roeber B."/>
            <person name="Rajamani S."/>
            <person name="Sayre R.T."/>
            <person name="Brokstein P."/>
            <person name="Dubchak I."/>
            <person name="Goodstein D."/>
            <person name="Hornick L."/>
            <person name="Huang Y.W."/>
            <person name="Jhaveri J."/>
            <person name="Luo Y."/>
            <person name="Martinez D."/>
            <person name="Ngau W.C."/>
            <person name="Otillar B."/>
            <person name="Poliakov A."/>
            <person name="Porter A."/>
            <person name="Szajkowski L."/>
            <person name="Werner G."/>
            <person name="Zhou K."/>
            <person name="Grigoriev I.V."/>
            <person name="Rokhsar D.S."/>
            <person name="Grossman A.R."/>
        </authorList>
    </citation>
    <scope>NUCLEOTIDE SEQUENCE [LARGE SCALE GENOMIC DNA]</scope>
    <source>
        <strain evidence="11">CC-503</strain>
    </source>
</reference>
<dbReference type="Proteomes" id="UP000006906">
    <property type="component" value="Chromosome 13"/>
</dbReference>
<evidence type="ECO:0000256" key="1">
    <source>
        <dbReference type="ARBA" id="ARBA00022527"/>
    </source>
</evidence>
<dbReference type="FunFam" id="3.30.200.20:FF:001145">
    <property type="entry name" value="Predicted protein"/>
    <property type="match status" value="1"/>
</dbReference>
<evidence type="ECO:0000259" key="9">
    <source>
        <dbReference type="PROSITE" id="PS50222"/>
    </source>
</evidence>
<dbReference type="GO" id="GO:0005737">
    <property type="term" value="C:cytoplasm"/>
    <property type="evidence" value="ECO:0000318"/>
    <property type="project" value="GO_Central"/>
</dbReference>
<proteinExistence type="predicted"/>
<feature type="region of interest" description="Disordered" evidence="7">
    <location>
        <begin position="470"/>
        <end position="509"/>
    </location>
</feature>
<dbReference type="PROSITE" id="PS00108">
    <property type="entry name" value="PROTEIN_KINASE_ST"/>
    <property type="match status" value="1"/>
</dbReference>
<dbReference type="Pfam" id="PF00069">
    <property type="entry name" value="Pkinase"/>
    <property type="match status" value="1"/>
</dbReference>
<keyword evidence="2" id="KW-0808">Transferase</keyword>
<dbReference type="GO" id="GO:0004683">
    <property type="term" value="F:calcium/calmodulin-dependent protein kinase activity"/>
    <property type="evidence" value="ECO:0000318"/>
    <property type="project" value="GO_Central"/>
</dbReference>
<feature type="region of interest" description="Disordered" evidence="7">
    <location>
        <begin position="997"/>
        <end position="1042"/>
    </location>
</feature>
<evidence type="ECO:0000313" key="10">
    <source>
        <dbReference type="EMBL" id="PNW73571.1"/>
    </source>
</evidence>
<dbReference type="OMA" id="EMANDVC"/>
<feature type="domain" description="EF-hand" evidence="9">
    <location>
        <begin position="517"/>
        <end position="552"/>
    </location>
</feature>
<dbReference type="InParanoid" id="A0A2K3CZ84"/>
<feature type="compositionally biased region" description="Low complexity" evidence="7">
    <location>
        <begin position="840"/>
        <end position="855"/>
    </location>
</feature>
<evidence type="ECO:0000256" key="4">
    <source>
        <dbReference type="ARBA" id="ARBA00022777"/>
    </source>
</evidence>
<dbReference type="KEGG" id="cre:CHLRE_13g564500v5"/>
<dbReference type="PROSITE" id="PS00018">
    <property type="entry name" value="EF_HAND_1"/>
    <property type="match status" value="2"/>
</dbReference>
<dbReference type="SMART" id="SM00220">
    <property type="entry name" value="S_TKc"/>
    <property type="match status" value="1"/>
</dbReference>
<keyword evidence="3" id="KW-0547">Nucleotide-binding</keyword>
<dbReference type="Gene3D" id="3.30.200.20">
    <property type="entry name" value="Phosphorylase Kinase, domain 1"/>
    <property type="match status" value="1"/>
</dbReference>
<dbReference type="Gramene" id="PNW73571">
    <property type="protein sequence ID" value="PNW73571"/>
    <property type="gene ID" value="CHLRE_13g564500v5"/>
</dbReference>
<dbReference type="InterPro" id="IPR008271">
    <property type="entry name" value="Ser/Thr_kinase_AS"/>
</dbReference>
<dbReference type="InterPro" id="IPR011009">
    <property type="entry name" value="Kinase-like_dom_sf"/>
</dbReference>
<keyword evidence="11" id="KW-1185">Reference proteome</keyword>
<evidence type="ECO:0000256" key="6">
    <source>
        <dbReference type="ARBA" id="ARBA00022840"/>
    </source>
</evidence>
<dbReference type="PROSITE" id="PS50222">
    <property type="entry name" value="EF_HAND_2"/>
    <property type="match status" value="2"/>
</dbReference>
<feature type="compositionally biased region" description="Polar residues" evidence="7">
    <location>
        <begin position="642"/>
        <end position="654"/>
    </location>
</feature>
<dbReference type="GeneID" id="5719006"/>
<sequence length="1042" mass="107599">MGCSSSKPSYETQDSGVHELANADDAHKSEALKAEALRTADEMFEATKGRRFHENYTRLTLTSYGASCKVLTAYHRVTNKKVAVKTIPKSRKQLEKQRAKVKLEIGTFRLVEDHPNAVRVLEVFEGAECYYICMECCEGGELFDHISKKQASFTERQAAHLLRGLMLFLAHMHGKGIAHLDIKPENIMFDSEGANGVLKVLDFGSSAFVQPNETVRNAFGTVRYASPEMANDVCGQKADIWSVGVVMYILLSGRAPFLKSNDVDTLNLIKSGPRVKFAGERWAGISQAAKDCIKALLEPNPRLRPSAVTVLNMPWLKQQAPETIIVPDTLRHLRAFANQSRIRRLLLGLMADQLVGSGANQLLGQFYTLDKDFSGTLEVSELVKAAKEAIPDLSEHEINRMFEALDVDRTGTVDIKEFFAGLIQTIDEEKQTLVAQKSFTMLDKRGAGFVTKEAFMEVLLERAQAGTLKTLAPKAEQTGRPGPQSMDGSVASSHAPVTHGRTSGADGGEARVLLDPGLVSELEQEFANLDANGDGVLSFEEFKAILGIQSTPEGLQLTQPQLPAAPSIAENMETLAQTLRTRTRSHSALDEARATSGSNTRTSLRGAHRHSNSGGPSSTGALGPGAGGASATSAQRRHSSTSRDAPQGRSSASGTPLPGGIASATSQSGGGAKRRSHTGSSGLRLGGGGGMSPMMHVAGLQEGEEGEEGEEVGGGLPVAVLSGIAGMDRAAIDLEQPLDMETRDLLQLLAPAKRTPSSAAYGTTRGASGGLGGGGGEPGSARTPSVRDIHSQTVAALLQRAASINASHGASMTAASVAALNKQPSVRNHASGGGGGNGAAAGHAPHLGSLPPLPSGASYHEGGQIAAAARAALAAAEVAAAAGPVVEAELSDYYRAEPTTPAAVLLTASAAVSTSGIMSGPSAQVLAGLGGSGAVGYGASPSQSPRTSQHRVRMPVPPPAPPGAVPGALDAAAAVAAAARDAAAAGAAHAPLLAGVTSSSDEDADGRLRLGSGGGGKLAARAPTNGGSSSRGSSPSGLGAGL</sequence>
<evidence type="ECO:0000313" key="11">
    <source>
        <dbReference type="Proteomes" id="UP000006906"/>
    </source>
</evidence>
<dbReference type="InterPro" id="IPR050205">
    <property type="entry name" value="CDPK_Ser/Thr_kinases"/>
</dbReference>
<feature type="region of interest" description="Disordered" evidence="7">
    <location>
        <begin position="825"/>
        <end position="855"/>
    </location>
</feature>
<keyword evidence="6" id="KW-0067">ATP-binding</keyword>
<dbReference type="PANTHER" id="PTHR24349">
    <property type="entry name" value="SERINE/THREONINE-PROTEIN KINASE"/>
    <property type="match status" value="1"/>
</dbReference>
<dbReference type="InterPro" id="IPR002048">
    <property type="entry name" value="EF_hand_dom"/>
</dbReference>
<evidence type="ECO:0000256" key="7">
    <source>
        <dbReference type="SAM" id="MobiDB-lite"/>
    </source>
</evidence>
<feature type="compositionally biased region" description="Gly residues" evidence="7">
    <location>
        <begin position="767"/>
        <end position="778"/>
    </location>
</feature>
<feature type="domain" description="Protein kinase" evidence="8">
    <location>
        <begin position="56"/>
        <end position="316"/>
    </location>
</feature>
<dbReference type="GO" id="GO:0005509">
    <property type="term" value="F:calcium ion binding"/>
    <property type="evidence" value="ECO:0007669"/>
    <property type="project" value="InterPro"/>
</dbReference>
<dbReference type="OrthoDB" id="40902at2759"/>
<organism evidence="10 11">
    <name type="scientific">Chlamydomonas reinhardtii</name>
    <name type="common">Chlamydomonas smithii</name>
    <dbReference type="NCBI Taxonomy" id="3055"/>
    <lineage>
        <taxon>Eukaryota</taxon>
        <taxon>Viridiplantae</taxon>
        <taxon>Chlorophyta</taxon>
        <taxon>core chlorophytes</taxon>
        <taxon>Chlorophyceae</taxon>
        <taxon>CS clade</taxon>
        <taxon>Chlamydomonadales</taxon>
        <taxon>Chlamydomonadaceae</taxon>
        <taxon>Chlamydomonas</taxon>
    </lineage>
</organism>
<evidence type="ECO:0000259" key="8">
    <source>
        <dbReference type="PROSITE" id="PS50011"/>
    </source>
</evidence>
<dbReference type="GO" id="GO:0005516">
    <property type="term" value="F:calmodulin binding"/>
    <property type="evidence" value="ECO:0000318"/>
    <property type="project" value="GO_Central"/>
</dbReference>
<keyword evidence="4" id="KW-0418">Kinase</keyword>
<dbReference type="EMBL" id="CM008974">
    <property type="protein sequence ID" value="PNW73571.1"/>
    <property type="molecule type" value="Genomic_DNA"/>
</dbReference>
<dbReference type="CDD" id="cd00051">
    <property type="entry name" value="EFh"/>
    <property type="match status" value="1"/>
</dbReference>
<dbReference type="InterPro" id="IPR011992">
    <property type="entry name" value="EF-hand-dom_pair"/>
</dbReference>
<dbReference type="RefSeq" id="XP_042917210.1">
    <property type="nucleotide sequence ID" value="XM_043069235.1"/>
</dbReference>
<dbReference type="GO" id="GO:0005524">
    <property type="term" value="F:ATP binding"/>
    <property type="evidence" value="ECO:0007669"/>
    <property type="project" value="UniProtKB-KW"/>
</dbReference>
<dbReference type="GO" id="GO:0035556">
    <property type="term" value="P:intracellular signal transduction"/>
    <property type="evidence" value="ECO:0000318"/>
    <property type="project" value="GO_Central"/>
</dbReference>
<accession>A0A2K3CZ84</accession>
<evidence type="ECO:0000256" key="2">
    <source>
        <dbReference type="ARBA" id="ARBA00022679"/>
    </source>
</evidence>
<dbReference type="Pfam" id="PF13499">
    <property type="entry name" value="EF-hand_7"/>
    <property type="match status" value="1"/>
</dbReference>
<dbReference type="Gene3D" id="1.10.510.10">
    <property type="entry name" value="Transferase(Phosphotransferase) domain 1"/>
    <property type="match status" value="1"/>
</dbReference>
<dbReference type="STRING" id="3055.A0A2K3CZ84"/>
<keyword evidence="1" id="KW-0723">Serine/threonine-protein kinase</keyword>
<name>A0A2K3CZ84_CHLRE</name>
<evidence type="ECO:0000256" key="3">
    <source>
        <dbReference type="ARBA" id="ARBA00022741"/>
    </source>
</evidence>
<dbReference type="AlphaFoldDB" id="A0A2K3CZ84"/>
<dbReference type="SUPFAM" id="SSF56112">
    <property type="entry name" value="Protein kinase-like (PK-like)"/>
    <property type="match status" value="1"/>
</dbReference>
<feature type="region of interest" description="Disordered" evidence="7">
    <location>
        <begin position="754"/>
        <end position="788"/>
    </location>
</feature>
<evidence type="ECO:0000256" key="5">
    <source>
        <dbReference type="ARBA" id="ARBA00022837"/>
    </source>
</evidence>
<dbReference type="SUPFAM" id="SSF47473">
    <property type="entry name" value="EF-hand"/>
    <property type="match status" value="1"/>
</dbReference>
<protein>
    <submittedName>
        <fullName evidence="10">Uncharacterized protein</fullName>
    </submittedName>
</protein>
<dbReference type="PROSITE" id="PS50011">
    <property type="entry name" value="PROTEIN_KINASE_DOM"/>
    <property type="match status" value="1"/>
</dbReference>
<dbReference type="Pfam" id="PF13202">
    <property type="entry name" value="EF-hand_5"/>
    <property type="match status" value="1"/>
</dbReference>
<keyword evidence="5" id="KW-0106">Calcium</keyword>